<sequence length="357" mass="39891">MKNNKVYAGYIFCLLLFFFLFPTVVLGDDFIGHREEDTVMVYDEQGNYVFATAMGVSSGDRYINEDNIEFEVKSINGKRAIAQNKGKVDLFQGLNRTELTPLAAQGKKLIGIYFTHNDESYRPGPESIEGQGEIHDIGYQLKNALEKMGIQVIIKDNLHLPHDGAAYERSRASATDLIKNRPDAIFDLHRDAIPQAHEYLAKINGQLISQVRLVVGRQNPNLSVNDNFAKQLKAVCDEKYPGLIKGIFYGSGNYNQQLSTHSLLLEFGTHVTTEAQAASSATMIADSINSLLYGDNISNQEGRNIESKNAYKTIAWIVTILFVGILAFLFINEGSWQGVVNRIKSFLGREIIDRGEK</sequence>
<dbReference type="Pfam" id="PF07454">
    <property type="entry name" value="SpoIIP"/>
    <property type="match status" value="1"/>
</dbReference>
<protein>
    <submittedName>
        <fullName evidence="2">Stage II sporulation protein P</fullName>
    </submittedName>
</protein>
<name>A0A8A7KFG4_9FIRM</name>
<reference evidence="2" key="1">
    <citation type="submission" date="2019-12" db="EMBL/GenBank/DDBJ databases">
        <authorList>
            <person name="zhang j."/>
            <person name="sun C.M."/>
        </authorList>
    </citation>
    <scope>NUCLEOTIDE SEQUENCE</scope>
    <source>
        <strain evidence="2">NS-1</strain>
    </source>
</reference>
<evidence type="ECO:0000256" key="1">
    <source>
        <dbReference type="SAM" id="Phobius"/>
    </source>
</evidence>
<keyword evidence="1" id="KW-1133">Transmembrane helix</keyword>
<dbReference type="KEGG" id="ifn:GM661_09675"/>
<evidence type="ECO:0000313" key="3">
    <source>
        <dbReference type="Proteomes" id="UP000665020"/>
    </source>
</evidence>
<proteinExistence type="predicted"/>
<keyword evidence="1" id="KW-0812">Transmembrane</keyword>
<accession>A0A8A7KFG4</accession>
<feature type="transmembrane region" description="Helical" evidence="1">
    <location>
        <begin position="313"/>
        <end position="332"/>
    </location>
</feature>
<dbReference type="AlphaFoldDB" id="A0A8A7KFG4"/>
<dbReference type="NCBIfam" id="TIGR02867">
    <property type="entry name" value="spore_II_P"/>
    <property type="match status" value="1"/>
</dbReference>
<keyword evidence="3" id="KW-1185">Reference proteome</keyword>
<dbReference type="Proteomes" id="UP000665020">
    <property type="component" value="Chromosome"/>
</dbReference>
<evidence type="ECO:0000313" key="2">
    <source>
        <dbReference type="EMBL" id="QTL98229.1"/>
    </source>
</evidence>
<keyword evidence="1" id="KW-0472">Membrane</keyword>
<organism evidence="2 3">
    <name type="scientific">Iocasia fonsfrigidae</name>
    <dbReference type="NCBI Taxonomy" id="2682810"/>
    <lineage>
        <taxon>Bacteria</taxon>
        <taxon>Bacillati</taxon>
        <taxon>Bacillota</taxon>
        <taxon>Clostridia</taxon>
        <taxon>Halanaerobiales</taxon>
        <taxon>Halanaerobiaceae</taxon>
        <taxon>Iocasia</taxon>
    </lineage>
</organism>
<dbReference type="RefSeq" id="WP_230866681.1">
    <property type="nucleotide sequence ID" value="NZ_CP046640.1"/>
</dbReference>
<dbReference type="EMBL" id="CP046640">
    <property type="protein sequence ID" value="QTL98229.1"/>
    <property type="molecule type" value="Genomic_DNA"/>
</dbReference>
<dbReference type="InterPro" id="IPR010897">
    <property type="entry name" value="Spore_II_P"/>
</dbReference>
<gene>
    <name evidence="2" type="ORF">GM661_09675</name>
</gene>